<keyword evidence="7 10" id="KW-0067">ATP-binding</keyword>
<dbReference type="Gene3D" id="3.40.50.300">
    <property type="entry name" value="P-loop containing nucleotide triphosphate hydrolases"/>
    <property type="match status" value="1"/>
</dbReference>
<dbReference type="HAMAP" id="MF_00185">
    <property type="entry name" value="IPP_trans"/>
    <property type="match status" value="1"/>
</dbReference>
<dbReference type="InterPro" id="IPR018022">
    <property type="entry name" value="IPT"/>
</dbReference>
<feature type="site" description="Interaction with substrate tRNA" evidence="10">
    <location>
        <position position="130"/>
    </location>
</feature>
<comment type="catalytic activity">
    <reaction evidence="9 10 11">
        <text>adenosine(37) in tRNA + dimethylallyl diphosphate = N(6)-dimethylallyladenosine(37) in tRNA + diphosphate</text>
        <dbReference type="Rhea" id="RHEA:26482"/>
        <dbReference type="Rhea" id="RHEA-COMP:10162"/>
        <dbReference type="Rhea" id="RHEA-COMP:10375"/>
        <dbReference type="ChEBI" id="CHEBI:33019"/>
        <dbReference type="ChEBI" id="CHEBI:57623"/>
        <dbReference type="ChEBI" id="CHEBI:74411"/>
        <dbReference type="ChEBI" id="CHEBI:74415"/>
        <dbReference type="EC" id="2.5.1.75"/>
    </reaction>
</comment>
<feature type="binding site" evidence="10">
    <location>
        <begin position="39"/>
        <end position="46"/>
    </location>
    <ligand>
        <name>ATP</name>
        <dbReference type="ChEBI" id="CHEBI:30616"/>
    </ligand>
</feature>
<sequence>MQPWPTDLDPDGPGRSGQTVPARSLIWQFAIPPAIFLMGPTAAGKTDLAIELTKVLPCELISVDSALVYRGMDIGTAKPCKELLAAHPHRLIDILDPAQSYSAADFRRDALQAMAEITARGNIPLLVGGTMLYFKALLEGLADMPAADAQVRAELEAEAARLGWHALHAQLAEVDPESAARIHPNDPQRLVRALEVYRVSGMTMTSHRQRQLAQSSVAGASGQEQLPYTVASLAIAPQDRQVLHTRIALRFEQMLEQGFVDEVRSLRARSDLHAGLPSIRAVGYRQVWDHLDGKLSAVEMQERGIIATRQLAKRQFTWLRSWADLHWLDSLACDNLPRTLKYLGTVSILG</sequence>
<dbReference type="PANTHER" id="PTHR11088:SF60">
    <property type="entry name" value="TRNA DIMETHYLALLYLTRANSFERASE"/>
    <property type="match status" value="1"/>
</dbReference>
<keyword evidence="15" id="KW-1185">Reference proteome</keyword>
<dbReference type="InterPro" id="IPR027417">
    <property type="entry name" value="P-loop_NTPase"/>
</dbReference>
<dbReference type="FunFam" id="1.10.20.140:FF:000001">
    <property type="entry name" value="tRNA dimethylallyltransferase"/>
    <property type="match status" value="1"/>
</dbReference>
<reference evidence="14 15" key="1">
    <citation type="submission" date="2020-02" db="EMBL/GenBank/DDBJ databases">
        <title>Broccoli isolated Pseudomonas sp.</title>
        <authorList>
            <person name="Fujikawa T."/>
            <person name="Sawada H."/>
        </authorList>
    </citation>
    <scope>NUCLEOTIDE SEQUENCE [LARGE SCALE GENOMIC DNA]</scope>
    <source>
        <strain evidence="14 15">MAFF212427</strain>
    </source>
</reference>
<evidence type="ECO:0000256" key="6">
    <source>
        <dbReference type="ARBA" id="ARBA00022741"/>
    </source>
</evidence>
<keyword evidence="5 10" id="KW-0819">tRNA processing</keyword>
<evidence type="ECO:0000256" key="5">
    <source>
        <dbReference type="ARBA" id="ARBA00022694"/>
    </source>
</evidence>
<keyword evidence="8 10" id="KW-0460">Magnesium</keyword>
<dbReference type="NCBIfam" id="TIGR00174">
    <property type="entry name" value="miaA"/>
    <property type="match status" value="1"/>
</dbReference>
<comment type="subunit">
    <text evidence="10">Monomer.</text>
</comment>
<dbReference type="AlphaFoldDB" id="A0A6B3NVI1"/>
<comment type="function">
    <text evidence="2 10 12">Catalyzes the transfer of a dimethylallyl group onto the adenine at position 37 in tRNAs that read codons beginning with uridine, leading to the formation of N6-(dimethylallyl)adenosine (i(6)A).</text>
</comment>
<evidence type="ECO:0000313" key="14">
    <source>
        <dbReference type="EMBL" id="NER63587.1"/>
    </source>
</evidence>
<comment type="caution">
    <text evidence="14">The sequence shown here is derived from an EMBL/GenBank/DDBJ whole genome shotgun (WGS) entry which is preliminary data.</text>
</comment>
<dbReference type="GO" id="GO:0052381">
    <property type="term" value="F:tRNA dimethylallyltransferase activity"/>
    <property type="evidence" value="ECO:0007669"/>
    <property type="project" value="UniProtKB-UniRule"/>
</dbReference>
<proteinExistence type="inferred from homology"/>
<evidence type="ECO:0000256" key="7">
    <source>
        <dbReference type="ARBA" id="ARBA00022840"/>
    </source>
</evidence>
<evidence type="ECO:0000313" key="15">
    <source>
        <dbReference type="Proteomes" id="UP000482634"/>
    </source>
</evidence>
<comment type="caution">
    <text evidence="10">Lacks conserved residue(s) required for the propagation of feature annotation.</text>
</comment>
<accession>A0A6B3NVI1</accession>
<keyword evidence="6 10" id="KW-0547">Nucleotide-binding</keyword>
<dbReference type="Proteomes" id="UP000482634">
    <property type="component" value="Unassembled WGS sequence"/>
</dbReference>
<evidence type="ECO:0000256" key="10">
    <source>
        <dbReference type="HAMAP-Rule" id="MF_00185"/>
    </source>
</evidence>
<evidence type="ECO:0000256" key="9">
    <source>
        <dbReference type="ARBA" id="ARBA00049563"/>
    </source>
</evidence>
<dbReference type="GO" id="GO:0005524">
    <property type="term" value="F:ATP binding"/>
    <property type="evidence" value="ECO:0007669"/>
    <property type="project" value="UniProtKB-UniRule"/>
</dbReference>
<comment type="cofactor">
    <cofactor evidence="1 10">
        <name>Mg(2+)</name>
        <dbReference type="ChEBI" id="CHEBI:18420"/>
    </cofactor>
</comment>
<evidence type="ECO:0000256" key="1">
    <source>
        <dbReference type="ARBA" id="ARBA00001946"/>
    </source>
</evidence>
<evidence type="ECO:0000256" key="3">
    <source>
        <dbReference type="ARBA" id="ARBA00005842"/>
    </source>
</evidence>
<gene>
    <name evidence="10 14" type="primary">miaA</name>
    <name evidence="14" type="ORF">G3436_06345</name>
</gene>
<dbReference type="InterPro" id="IPR039657">
    <property type="entry name" value="Dimethylallyltransferase"/>
</dbReference>
<organism evidence="14 15">
    <name type="scientific">Pseudomonas brassicae</name>
    <dbReference type="NCBI Taxonomy" id="2708063"/>
    <lineage>
        <taxon>Bacteria</taxon>
        <taxon>Pseudomonadati</taxon>
        <taxon>Pseudomonadota</taxon>
        <taxon>Gammaproteobacteria</taxon>
        <taxon>Pseudomonadales</taxon>
        <taxon>Pseudomonadaceae</taxon>
        <taxon>Pseudomonas</taxon>
    </lineage>
</organism>
<comment type="similarity">
    <text evidence="3 10 13">Belongs to the IPP transferase family.</text>
</comment>
<feature type="region of interest" description="Interaction with substrate tRNA" evidence="10">
    <location>
        <begin position="64"/>
        <end position="67"/>
    </location>
</feature>
<protein>
    <recommendedName>
        <fullName evidence="10">tRNA dimethylallyltransferase</fullName>
        <ecNumber evidence="10">2.5.1.75</ecNumber>
    </recommendedName>
    <alternativeName>
        <fullName evidence="10">Dimethylallyl diphosphate:tRNA dimethylallyltransferase</fullName>
        <shortName evidence="10">DMAPP:tRNA dimethylallyltransferase</shortName>
        <shortName evidence="10">DMATase</shortName>
    </alternativeName>
    <alternativeName>
        <fullName evidence="10">Isopentenyl-diphosphate:tRNA isopentenyltransferase</fullName>
        <shortName evidence="10">IPP transferase</shortName>
        <shortName evidence="10">IPPT</shortName>
        <shortName evidence="10">IPTase</shortName>
    </alternativeName>
</protein>
<evidence type="ECO:0000256" key="4">
    <source>
        <dbReference type="ARBA" id="ARBA00022679"/>
    </source>
</evidence>
<evidence type="ECO:0000256" key="2">
    <source>
        <dbReference type="ARBA" id="ARBA00003213"/>
    </source>
</evidence>
<evidence type="ECO:0000256" key="11">
    <source>
        <dbReference type="RuleBase" id="RU003783"/>
    </source>
</evidence>
<dbReference type="GO" id="GO:0006400">
    <property type="term" value="P:tRNA modification"/>
    <property type="evidence" value="ECO:0007669"/>
    <property type="project" value="TreeGrafter"/>
</dbReference>
<dbReference type="Gene3D" id="1.10.20.140">
    <property type="match status" value="1"/>
</dbReference>
<evidence type="ECO:0000256" key="8">
    <source>
        <dbReference type="ARBA" id="ARBA00022842"/>
    </source>
</evidence>
<keyword evidence="4 10" id="KW-0808">Transferase</keyword>
<feature type="region of interest" description="Interaction with substrate tRNA" evidence="10">
    <location>
        <begin position="188"/>
        <end position="192"/>
    </location>
</feature>
<name>A0A6B3NVI1_9PSED</name>
<dbReference type="Pfam" id="PF01715">
    <property type="entry name" value="IPPT"/>
    <property type="match status" value="1"/>
</dbReference>
<dbReference type="PANTHER" id="PTHR11088">
    <property type="entry name" value="TRNA DIMETHYLALLYLTRANSFERASE"/>
    <property type="match status" value="1"/>
</dbReference>
<dbReference type="EMBL" id="JAAHBU010000072">
    <property type="protein sequence ID" value="NER63587.1"/>
    <property type="molecule type" value="Genomic_DNA"/>
</dbReference>
<dbReference type="EC" id="2.5.1.75" evidence="10"/>
<evidence type="ECO:0000256" key="12">
    <source>
        <dbReference type="RuleBase" id="RU003784"/>
    </source>
</evidence>
<feature type="site" description="Interaction with substrate tRNA" evidence="10">
    <location>
        <position position="152"/>
    </location>
</feature>
<evidence type="ECO:0000256" key="13">
    <source>
        <dbReference type="RuleBase" id="RU003785"/>
    </source>
</evidence>
<feature type="binding site" evidence="10">
    <location>
        <begin position="41"/>
        <end position="46"/>
    </location>
    <ligand>
        <name>substrate</name>
    </ligand>
</feature>
<dbReference type="SUPFAM" id="SSF52540">
    <property type="entry name" value="P-loop containing nucleoside triphosphate hydrolases"/>
    <property type="match status" value="1"/>
</dbReference>